<dbReference type="GO" id="GO:0010467">
    <property type="term" value="P:gene expression"/>
    <property type="evidence" value="ECO:0007669"/>
    <property type="project" value="UniProtKB-ARBA"/>
</dbReference>
<dbReference type="InterPro" id="IPR041505">
    <property type="entry name" value="Dis3_CSD2"/>
</dbReference>
<dbReference type="EMBL" id="JAZGQO010000008">
    <property type="protein sequence ID" value="KAK6178826.1"/>
    <property type="molecule type" value="Genomic_DNA"/>
</dbReference>
<evidence type="ECO:0000256" key="5">
    <source>
        <dbReference type="ARBA" id="ARBA00012163"/>
    </source>
</evidence>
<dbReference type="SMART" id="SM00955">
    <property type="entry name" value="RNB"/>
    <property type="match status" value="1"/>
</dbReference>
<proteinExistence type="inferred from homology"/>
<dbReference type="SUPFAM" id="SSF50249">
    <property type="entry name" value="Nucleic acid-binding proteins"/>
    <property type="match status" value="3"/>
</dbReference>
<evidence type="ECO:0000256" key="2">
    <source>
        <dbReference type="ARBA" id="ARBA00001946"/>
    </source>
</evidence>
<dbReference type="GO" id="GO:0000177">
    <property type="term" value="C:cytoplasmic exosome (RNase complex)"/>
    <property type="evidence" value="ECO:0007669"/>
    <property type="project" value="TreeGrafter"/>
</dbReference>
<evidence type="ECO:0000259" key="15">
    <source>
        <dbReference type="SMART" id="SM00955"/>
    </source>
</evidence>
<comment type="catalytic activity">
    <reaction evidence="1">
        <text>Exonucleolytic cleavage in the 3'- to 5'-direction to yield nucleoside 5'-phosphates.</text>
        <dbReference type="EC" id="3.1.13.1"/>
    </reaction>
</comment>
<comment type="subcellular location">
    <subcellularLocation>
        <location evidence="3">Cytoplasm</location>
    </subcellularLocation>
</comment>
<dbReference type="AlphaFoldDB" id="A0AAN8PTV2"/>
<dbReference type="Pfam" id="PF17216">
    <property type="entry name" value="Rrp44_CSD1"/>
    <property type="match status" value="1"/>
</dbReference>
<keyword evidence="9" id="KW-0378">Hydrolase</keyword>
<keyword evidence="17" id="KW-1185">Reference proteome</keyword>
<dbReference type="Pfam" id="PF17849">
    <property type="entry name" value="OB_Dis3"/>
    <property type="match status" value="1"/>
</dbReference>
<keyword evidence="10" id="KW-0271">Exosome</keyword>
<dbReference type="InterPro" id="IPR033771">
    <property type="entry name" value="Rrp44_CSD1"/>
</dbReference>
<dbReference type="CDD" id="cd09862">
    <property type="entry name" value="PIN_Rrp44-like"/>
    <property type="match status" value="1"/>
</dbReference>
<dbReference type="Proteomes" id="UP001347796">
    <property type="component" value="Unassembled WGS sequence"/>
</dbReference>
<evidence type="ECO:0000256" key="4">
    <source>
        <dbReference type="ARBA" id="ARBA00005785"/>
    </source>
</evidence>
<feature type="domain" description="RNB" evidence="15">
    <location>
        <begin position="473"/>
        <end position="825"/>
    </location>
</feature>
<comment type="similarity">
    <text evidence="4 14">Belongs to the RNR ribonuclease family.</text>
</comment>
<keyword evidence="8" id="KW-0540">Nuclease</keyword>
<dbReference type="GO" id="GO:0008859">
    <property type="term" value="F:exoribonuclease II activity"/>
    <property type="evidence" value="ECO:0007669"/>
    <property type="project" value="UniProtKB-EC"/>
</dbReference>
<evidence type="ECO:0000256" key="11">
    <source>
        <dbReference type="ARBA" id="ARBA00022839"/>
    </source>
</evidence>
<dbReference type="PANTHER" id="PTHR23355:SF30">
    <property type="entry name" value="DIS3-LIKE EXONUCLEASE 1"/>
    <property type="match status" value="1"/>
</dbReference>
<evidence type="ECO:0000256" key="10">
    <source>
        <dbReference type="ARBA" id="ARBA00022835"/>
    </source>
</evidence>
<dbReference type="FunFam" id="2.40.50.700:FF:000004">
    <property type="entry name" value="Exosome complex exonuclease RRP44 homolog A"/>
    <property type="match status" value="1"/>
</dbReference>
<dbReference type="PANTHER" id="PTHR23355">
    <property type="entry name" value="RIBONUCLEASE"/>
    <property type="match status" value="1"/>
</dbReference>
<comment type="caution">
    <text evidence="16">The sequence shown here is derived from an EMBL/GenBank/DDBJ whole genome shotgun (WGS) entry which is preliminary data.</text>
</comment>
<name>A0AAN8PTV2_PATCE</name>
<dbReference type="EC" id="3.1.13.1" evidence="5"/>
<accession>A0AAN8PTV2</accession>
<protein>
    <recommendedName>
        <fullName evidence="6">DIS3-like exonuclease 1</fullName>
        <ecNumber evidence="5">3.1.13.1</ecNumber>
    </recommendedName>
</protein>
<keyword evidence="12" id="KW-0460">Magnesium</keyword>
<keyword evidence="11" id="KW-0269">Exonuclease</keyword>
<dbReference type="GO" id="GO:0006402">
    <property type="term" value="P:mRNA catabolic process"/>
    <property type="evidence" value="ECO:0007669"/>
    <property type="project" value="TreeGrafter"/>
</dbReference>
<dbReference type="Pfam" id="PF00773">
    <property type="entry name" value="RNB"/>
    <property type="match status" value="1"/>
</dbReference>
<keyword evidence="13" id="KW-0694">RNA-binding</keyword>
<organism evidence="16 17">
    <name type="scientific">Patella caerulea</name>
    <name type="common">Rayed Mediterranean limpet</name>
    <dbReference type="NCBI Taxonomy" id="87958"/>
    <lineage>
        <taxon>Eukaryota</taxon>
        <taxon>Metazoa</taxon>
        <taxon>Spiralia</taxon>
        <taxon>Lophotrochozoa</taxon>
        <taxon>Mollusca</taxon>
        <taxon>Gastropoda</taxon>
        <taxon>Patellogastropoda</taxon>
        <taxon>Patelloidea</taxon>
        <taxon>Patellidae</taxon>
        <taxon>Patella</taxon>
    </lineage>
</organism>
<evidence type="ECO:0000256" key="1">
    <source>
        <dbReference type="ARBA" id="ARBA00001849"/>
    </source>
</evidence>
<dbReference type="GO" id="GO:0016075">
    <property type="term" value="P:rRNA catabolic process"/>
    <property type="evidence" value="ECO:0007669"/>
    <property type="project" value="TreeGrafter"/>
</dbReference>
<evidence type="ECO:0000256" key="12">
    <source>
        <dbReference type="ARBA" id="ARBA00022842"/>
    </source>
</evidence>
<dbReference type="PROSITE" id="PS01175">
    <property type="entry name" value="RIBONUCLEASE_II"/>
    <property type="match status" value="1"/>
</dbReference>
<dbReference type="InterPro" id="IPR012340">
    <property type="entry name" value="NA-bd_OB-fold"/>
</dbReference>
<gene>
    <name evidence="16" type="ORF">SNE40_011323</name>
</gene>
<dbReference type="InterPro" id="IPR022966">
    <property type="entry name" value="RNase_II/R_CS"/>
</dbReference>
<sequence>MTYTQQMEEKLVKTERRLRIKGSQGKTLRVVRELYLRDDVPCQSDRCLADCENNIGMHGTIGRLSNESTHYIIPDCQVARDYLEILETPDIKGIVFTQTAVHSVQHEGSKRLYTRLQNLIKDGRKRSVIFHNEFQRYAYCERLPGENLVHWQSRSTYKACEWYYDHLAGQIPMVMLTHNEEAIQLYSDKKVNVFVMTVKDYLAGFWEQLEGIMDLYESLTTALENKSKDRDYSGYLPLDVLEAGIKSGRYIQGILEVNRHNASTEAFVRRSGRTKKVDSVEDIFIHGMVSRNRSIHGDKVVVEILPQSQWKGRSLAICPDESEDKSSTDDKESDSVIPTGIIVGILQRNWRDYVATFSPDEESNKNVNKGGKVLVIPYDYRIPKIRISTRQIDKLKDQRVLVRLDSWEMDSQYPNGHFVRSLGMLGNLETEVATLLVENSIQALPFTDNQIKELPSDTSDNPWTMTDEEISRRHDLRRSHLVFSIDPKGCEDVDDTLSIRELENGNMELGVHIADVTYFIESGSLTDIEARSRSTTVYLSDRRYDMIPPILSSNLCSLISGVDRYAMSVIWEMTKDYEVKKVWYGRTVIQSKYKLFYEIAQRINEGANDDEIIENIPELQGLDQIELDIRLGELRWAVNKLMSVARILKCRRASGGGLELDSVEVRVEMEESDVENLTPKDHLEVHETIAECMIFANHWVAKKIVEHFPNQALLRNHPSPRQDQFDMLIKCAASKGFNIDTTSNKSLAESLNRCVDVNDPTVNKLLRQLAVYAMSTAQYFSTGSIAHDQFFHYGLALDLYTHFTSPIRRYADIIVHRQLLAAIGVDNSDNLPSNKILDELADHINIKHKAAQNAQRDSQELFQSLYFKDKKPDDEQCIVDAVIFQLRVNGFLVFMPRYGIKGPVYLRNKEGQVVFIGKDGKPEWTSGTLVRDDKSITVNTLHNSHKYSLFNHITVQISLQSSRAHSASLRLELLDNKPLKDDKSTLNGNQNTDRSDIVKEVQSTMIEGSEKELPSHDLGPNFAALKREFGQTDDSKSLYHIFETFKKISLQPL</sequence>
<evidence type="ECO:0000256" key="13">
    <source>
        <dbReference type="ARBA" id="ARBA00022884"/>
    </source>
</evidence>
<dbReference type="GO" id="GO:0003723">
    <property type="term" value="F:RNA binding"/>
    <property type="evidence" value="ECO:0007669"/>
    <property type="project" value="UniProtKB-KW"/>
</dbReference>
<evidence type="ECO:0000313" key="17">
    <source>
        <dbReference type="Proteomes" id="UP001347796"/>
    </source>
</evidence>
<dbReference type="InterPro" id="IPR001900">
    <property type="entry name" value="RNase_II/R"/>
</dbReference>
<reference evidence="16 17" key="1">
    <citation type="submission" date="2024-01" db="EMBL/GenBank/DDBJ databases">
        <title>The genome of the rayed Mediterranean limpet Patella caerulea (Linnaeus, 1758).</title>
        <authorList>
            <person name="Anh-Thu Weber A."/>
            <person name="Halstead-Nussloch G."/>
        </authorList>
    </citation>
    <scope>NUCLEOTIDE SEQUENCE [LARGE SCALE GENOMIC DNA]</scope>
    <source>
        <strain evidence="16">AATW-2023a</strain>
        <tissue evidence="16">Whole specimen</tissue>
    </source>
</reference>
<keyword evidence="7" id="KW-0963">Cytoplasm</keyword>
<comment type="cofactor">
    <cofactor evidence="2">
        <name>Mg(2+)</name>
        <dbReference type="ChEBI" id="CHEBI:18420"/>
    </cofactor>
</comment>
<evidence type="ECO:0000256" key="3">
    <source>
        <dbReference type="ARBA" id="ARBA00004496"/>
    </source>
</evidence>
<dbReference type="Gene3D" id="2.40.50.700">
    <property type="match status" value="1"/>
</dbReference>
<evidence type="ECO:0000256" key="6">
    <source>
        <dbReference type="ARBA" id="ARBA00016366"/>
    </source>
</evidence>
<dbReference type="Gene3D" id="2.40.50.140">
    <property type="entry name" value="Nucleic acid-binding proteins"/>
    <property type="match status" value="1"/>
</dbReference>
<dbReference type="Gene3D" id="2.40.50.690">
    <property type="match status" value="1"/>
</dbReference>
<dbReference type="InterPro" id="IPR050180">
    <property type="entry name" value="RNR_Ribonuclease"/>
</dbReference>
<dbReference type="GO" id="GO:0019899">
    <property type="term" value="F:enzyme binding"/>
    <property type="evidence" value="ECO:0007669"/>
    <property type="project" value="UniProtKB-ARBA"/>
</dbReference>
<evidence type="ECO:0000256" key="9">
    <source>
        <dbReference type="ARBA" id="ARBA00022801"/>
    </source>
</evidence>
<dbReference type="FunFam" id="3.40.50.1010:FF:000021">
    <property type="entry name" value="DIS3-like exonuclease 1 isoform X1"/>
    <property type="match status" value="1"/>
</dbReference>
<dbReference type="Gene3D" id="3.40.50.1010">
    <property type="entry name" value="5'-nuclease"/>
    <property type="match status" value="1"/>
</dbReference>
<evidence type="ECO:0000256" key="14">
    <source>
        <dbReference type="RuleBase" id="RU003901"/>
    </source>
</evidence>
<evidence type="ECO:0000313" key="16">
    <source>
        <dbReference type="EMBL" id="KAK6178826.1"/>
    </source>
</evidence>
<evidence type="ECO:0000256" key="8">
    <source>
        <dbReference type="ARBA" id="ARBA00022722"/>
    </source>
</evidence>
<evidence type="ECO:0000256" key="7">
    <source>
        <dbReference type="ARBA" id="ARBA00022490"/>
    </source>
</evidence>